<keyword evidence="1" id="KW-0472">Membrane</keyword>
<feature type="transmembrane region" description="Helical" evidence="1">
    <location>
        <begin position="332"/>
        <end position="353"/>
    </location>
</feature>
<accession>A0A8S9XR68</accession>
<dbReference type="OrthoDB" id="6613906at2759"/>
<comment type="caution">
    <text evidence="2">The sequence shown here is derived from an EMBL/GenBank/DDBJ whole genome shotgun (WGS) entry which is preliminary data.</text>
</comment>
<evidence type="ECO:0000313" key="3">
    <source>
        <dbReference type="Proteomes" id="UP000466442"/>
    </source>
</evidence>
<protein>
    <submittedName>
        <fullName evidence="2">Uncharacterized protein</fullName>
    </submittedName>
</protein>
<dbReference type="EMBL" id="WIXP02000004">
    <property type="protein sequence ID" value="KAF6211562.1"/>
    <property type="molecule type" value="Genomic_DNA"/>
</dbReference>
<dbReference type="Proteomes" id="UP000466442">
    <property type="component" value="Unassembled WGS sequence"/>
</dbReference>
<dbReference type="AlphaFoldDB" id="A0A8S9XR68"/>
<sequence length="361" mass="41538">MVFVYDFATDLGYSCRILRDPIVRTVGVTPTEANETDGLAVVTYDNVGHPHKRERIVYTSEDEEENQLDAFMLVDRNDMTDLLRQAETHVGRGGFKSTTIACVKSNCSTPNAAIFLLLWAQTMCYVVVSCMDSHFIYNPFTEEVLPLKQVRMNFLRGQFDRIWSDMKRTVIKVTAIQENLNFIGRRPLLGSCFLFSLIFSSYVQAMIFKIVRMKPPVEFPSEDLVYKFVHVMKGDPYNGSFTVVRKKEYTLSAKQGLIKSQDYSIKCPGYTRHFAYLLNYGTALEPHINRFVRSVFEAGLPEAWFAMTLNARRQYIEHDEPVKRLDIVDFEVAFFELLIGLSLSTFVFIWEILSSKIVYVG</sequence>
<reference evidence="2" key="1">
    <citation type="journal article" date="2021" name="Mol. Ecol. Resour.">
        <title>Apolygus lucorum genome provides insights into omnivorousness and mesophyll feeding.</title>
        <authorList>
            <person name="Liu Y."/>
            <person name="Liu H."/>
            <person name="Wang H."/>
            <person name="Huang T."/>
            <person name="Liu B."/>
            <person name="Yang B."/>
            <person name="Yin L."/>
            <person name="Li B."/>
            <person name="Zhang Y."/>
            <person name="Zhang S."/>
            <person name="Jiang F."/>
            <person name="Zhang X."/>
            <person name="Ren Y."/>
            <person name="Wang B."/>
            <person name="Wang S."/>
            <person name="Lu Y."/>
            <person name="Wu K."/>
            <person name="Fan W."/>
            <person name="Wang G."/>
        </authorList>
    </citation>
    <scope>NUCLEOTIDE SEQUENCE</scope>
    <source>
        <strain evidence="2">12Hb</strain>
    </source>
</reference>
<name>A0A8S9XR68_APOLU</name>
<keyword evidence="3" id="KW-1185">Reference proteome</keyword>
<evidence type="ECO:0000256" key="1">
    <source>
        <dbReference type="SAM" id="Phobius"/>
    </source>
</evidence>
<keyword evidence="1" id="KW-1133">Transmembrane helix</keyword>
<organism evidence="2 3">
    <name type="scientific">Apolygus lucorum</name>
    <name type="common">Small green plant bug</name>
    <name type="synonym">Lygocoris lucorum</name>
    <dbReference type="NCBI Taxonomy" id="248454"/>
    <lineage>
        <taxon>Eukaryota</taxon>
        <taxon>Metazoa</taxon>
        <taxon>Ecdysozoa</taxon>
        <taxon>Arthropoda</taxon>
        <taxon>Hexapoda</taxon>
        <taxon>Insecta</taxon>
        <taxon>Pterygota</taxon>
        <taxon>Neoptera</taxon>
        <taxon>Paraneoptera</taxon>
        <taxon>Hemiptera</taxon>
        <taxon>Heteroptera</taxon>
        <taxon>Panheteroptera</taxon>
        <taxon>Cimicomorpha</taxon>
        <taxon>Miridae</taxon>
        <taxon>Mirini</taxon>
        <taxon>Apolygus</taxon>
    </lineage>
</organism>
<gene>
    <name evidence="2" type="ORF">GE061_012075</name>
</gene>
<proteinExistence type="predicted"/>
<keyword evidence="1" id="KW-0812">Transmembrane</keyword>
<evidence type="ECO:0000313" key="2">
    <source>
        <dbReference type="EMBL" id="KAF6211562.1"/>
    </source>
</evidence>